<dbReference type="CDD" id="cd16343">
    <property type="entry name" value="LMWPTP"/>
    <property type="match status" value="1"/>
</dbReference>
<dbReference type="VEuPathDB" id="FungiDB:HMPREF1541_03188"/>
<keyword evidence="4" id="KW-0963">Cytoplasm</keyword>
<evidence type="ECO:0000256" key="4">
    <source>
        <dbReference type="ARBA" id="ARBA00022490"/>
    </source>
</evidence>
<dbReference type="InterPro" id="IPR023485">
    <property type="entry name" value="Ptyr_pPase"/>
</dbReference>
<reference evidence="10 11" key="1">
    <citation type="submission" date="2013-03" db="EMBL/GenBank/DDBJ databases">
        <title>The Genome Sequence of Phialophora europaea CBS 101466.</title>
        <authorList>
            <consortium name="The Broad Institute Genomics Platform"/>
            <person name="Cuomo C."/>
            <person name="de Hoog S."/>
            <person name="Gorbushina A."/>
            <person name="Walker B."/>
            <person name="Young S.K."/>
            <person name="Zeng Q."/>
            <person name="Gargeya S."/>
            <person name="Fitzgerald M."/>
            <person name="Haas B."/>
            <person name="Abouelleil A."/>
            <person name="Allen A.W."/>
            <person name="Alvarado L."/>
            <person name="Arachchi H.M."/>
            <person name="Berlin A.M."/>
            <person name="Chapman S.B."/>
            <person name="Gainer-Dewar J."/>
            <person name="Goldberg J."/>
            <person name="Griggs A."/>
            <person name="Gujja S."/>
            <person name="Hansen M."/>
            <person name="Howarth C."/>
            <person name="Imamovic A."/>
            <person name="Ireland A."/>
            <person name="Larimer J."/>
            <person name="McCowan C."/>
            <person name="Murphy C."/>
            <person name="Pearson M."/>
            <person name="Poon T.W."/>
            <person name="Priest M."/>
            <person name="Roberts A."/>
            <person name="Saif S."/>
            <person name="Shea T."/>
            <person name="Sisk P."/>
            <person name="Sykes S."/>
            <person name="Wortman J."/>
            <person name="Nusbaum C."/>
            <person name="Birren B."/>
        </authorList>
    </citation>
    <scope>NUCLEOTIDE SEQUENCE [LARGE SCALE GENOMIC DNA]</scope>
    <source>
        <strain evidence="10 11">CBS 101466</strain>
    </source>
</reference>
<comment type="similarity">
    <text evidence="3">Belongs to the low molecular weight phosphotyrosine protein phosphatase family.</text>
</comment>
<sequence length="167" mass="18952">MSGSSTVSVLFVCLGNICRSPMAEGVFRSLAGSNDRIGIIDSAGTGAYHTLEPPDPRTMATLLKKGIKDYDHGARQVEEEDFDEFDYIFAMDRSNLRDLERMKRKAERNGNVKAQVMLFGKFSGRSKDEEVQDPYYGRDNGFDTVYEQVNRFATNFLNEVVEKREKQ</sequence>
<evidence type="ECO:0000256" key="6">
    <source>
        <dbReference type="ARBA" id="ARBA00022912"/>
    </source>
</evidence>
<dbReference type="PRINTS" id="PR00719">
    <property type="entry name" value="LMWPTPASE"/>
</dbReference>
<dbReference type="RefSeq" id="XP_008715762.1">
    <property type="nucleotide sequence ID" value="XM_008717540.1"/>
</dbReference>
<dbReference type="FunFam" id="3.40.50.2300:FF:000105">
    <property type="entry name" value="Low molecular weight phosphotyrosine protein"/>
    <property type="match status" value="1"/>
</dbReference>
<gene>
    <name evidence="10" type="ORF">HMPREF1541_03188</name>
</gene>
<dbReference type="Pfam" id="PF01451">
    <property type="entry name" value="LMWPc"/>
    <property type="match status" value="1"/>
</dbReference>
<dbReference type="HOGENOM" id="CLU_071415_2_0_1"/>
<proteinExistence type="inferred from homology"/>
<dbReference type="Proteomes" id="UP000030752">
    <property type="component" value="Unassembled WGS sequence"/>
</dbReference>
<evidence type="ECO:0000256" key="8">
    <source>
        <dbReference type="PIRSR" id="PIRSR617867-1"/>
    </source>
</evidence>
<comment type="subcellular location">
    <subcellularLocation>
        <location evidence="2">Cytoplasm</location>
    </subcellularLocation>
</comment>
<dbReference type="InterPro" id="IPR002115">
    <property type="entry name" value="Tyr_Pase_low_mol_wt_mml"/>
</dbReference>
<dbReference type="InterPro" id="IPR017867">
    <property type="entry name" value="Tyr_phospatase_low_mol_wt"/>
</dbReference>
<dbReference type="GO" id="GO:0004726">
    <property type="term" value="F:non-membrane spanning protein tyrosine phosphatase activity"/>
    <property type="evidence" value="ECO:0007669"/>
    <property type="project" value="InterPro"/>
</dbReference>
<evidence type="ECO:0000256" key="3">
    <source>
        <dbReference type="ARBA" id="ARBA00011063"/>
    </source>
</evidence>
<protein>
    <recommendedName>
        <fullName evidence="9">Phosphotyrosine protein phosphatase I domain-containing protein</fullName>
    </recommendedName>
</protein>
<feature type="domain" description="Phosphotyrosine protein phosphatase I" evidence="9">
    <location>
        <begin position="7"/>
        <end position="159"/>
    </location>
</feature>
<dbReference type="GeneID" id="19970527"/>
<evidence type="ECO:0000256" key="1">
    <source>
        <dbReference type="ARBA" id="ARBA00000032"/>
    </source>
</evidence>
<dbReference type="OrthoDB" id="3388at2759"/>
<comment type="catalytic activity">
    <reaction evidence="7">
        <text>O-phospho-L-tyrosyl-[protein] + H2O = L-tyrosyl-[protein] + phosphate</text>
        <dbReference type="Rhea" id="RHEA:10684"/>
        <dbReference type="Rhea" id="RHEA-COMP:10136"/>
        <dbReference type="Rhea" id="RHEA-COMP:20101"/>
        <dbReference type="ChEBI" id="CHEBI:15377"/>
        <dbReference type="ChEBI" id="CHEBI:43474"/>
        <dbReference type="ChEBI" id="CHEBI:46858"/>
        <dbReference type="ChEBI" id="CHEBI:61978"/>
        <dbReference type="EC" id="3.1.3.48"/>
    </reaction>
</comment>
<evidence type="ECO:0000256" key="2">
    <source>
        <dbReference type="ARBA" id="ARBA00004496"/>
    </source>
</evidence>
<dbReference type="STRING" id="1220924.W2RZN3"/>
<dbReference type="GO" id="GO:0003993">
    <property type="term" value="F:acid phosphatase activity"/>
    <property type="evidence" value="ECO:0007669"/>
    <property type="project" value="UniProtKB-EC"/>
</dbReference>
<evidence type="ECO:0000256" key="5">
    <source>
        <dbReference type="ARBA" id="ARBA00022801"/>
    </source>
</evidence>
<dbReference type="SMART" id="SM00226">
    <property type="entry name" value="LMWPc"/>
    <property type="match status" value="1"/>
</dbReference>
<evidence type="ECO:0000313" key="11">
    <source>
        <dbReference type="Proteomes" id="UP000030752"/>
    </source>
</evidence>
<dbReference type="InterPro" id="IPR036196">
    <property type="entry name" value="Ptyr_pPase_sf"/>
</dbReference>
<dbReference type="PANTHER" id="PTHR11717:SF7">
    <property type="entry name" value="LOW MOLECULAR WEIGHT PHOSPHOTYROSINE PROTEIN PHOSPHATASE"/>
    <property type="match status" value="1"/>
</dbReference>
<name>W2RZN3_CYPE1</name>
<feature type="active site" description="Proton donor" evidence="8">
    <location>
        <position position="133"/>
    </location>
</feature>
<dbReference type="GO" id="GO:0005737">
    <property type="term" value="C:cytoplasm"/>
    <property type="evidence" value="ECO:0007669"/>
    <property type="project" value="UniProtKB-SubCell"/>
</dbReference>
<keyword evidence="5" id="KW-0378">Hydrolase</keyword>
<dbReference type="Gene3D" id="3.40.50.2300">
    <property type="match status" value="1"/>
</dbReference>
<evidence type="ECO:0000256" key="7">
    <source>
        <dbReference type="ARBA" id="ARBA00051722"/>
    </source>
</evidence>
<accession>W2RZN3</accession>
<dbReference type="PANTHER" id="PTHR11717">
    <property type="entry name" value="LOW MOLECULAR WEIGHT PROTEIN TYROSINE PHOSPHATASE"/>
    <property type="match status" value="1"/>
</dbReference>
<keyword evidence="11" id="KW-1185">Reference proteome</keyword>
<dbReference type="AlphaFoldDB" id="W2RZN3"/>
<dbReference type="FunCoup" id="W2RZN3">
    <property type="interactions" value="585"/>
</dbReference>
<keyword evidence="6" id="KW-0904">Protein phosphatase</keyword>
<dbReference type="eggNOG" id="KOG3217">
    <property type="taxonomic scope" value="Eukaryota"/>
</dbReference>
<dbReference type="SUPFAM" id="SSF52788">
    <property type="entry name" value="Phosphotyrosine protein phosphatases I"/>
    <property type="match status" value="1"/>
</dbReference>
<feature type="active site" description="Nucleophile" evidence="8">
    <location>
        <position position="13"/>
    </location>
</feature>
<evidence type="ECO:0000313" key="10">
    <source>
        <dbReference type="EMBL" id="ETN41253.1"/>
    </source>
</evidence>
<dbReference type="InParanoid" id="W2RZN3"/>
<organism evidence="10 11">
    <name type="scientific">Cyphellophora europaea (strain CBS 101466)</name>
    <name type="common">Phialophora europaea</name>
    <dbReference type="NCBI Taxonomy" id="1220924"/>
    <lineage>
        <taxon>Eukaryota</taxon>
        <taxon>Fungi</taxon>
        <taxon>Dikarya</taxon>
        <taxon>Ascomycota</taxon>
        <taxon>Pezizomycotina</taxon>
        <taxon>Eurotiomycetes</taxon>
        <taxon>Chaetothyriomycetidae</taxon>
        <taxon>Chaetothyriales</taxon>
        <taxon>Cyphellophoraceae</taxon>
        <taxon>Cyphellophora</taxon>
    </lineage>
</organism>
<evidence type="ECO:0000259" key="9">
    <source>
        <dbReference type="SMART" id="SM00226"/>
    </source>
</evidence>
<dbReference type="EMBL" id="KB822719">
    <property type="protein sequence ID" value="ETN41253.1"/>
    <property type="molecule type" value="Genomic_DNA"/>
</dbReference>
<feature type="active site" evidence="8">
    <location>
        <position position="19"/>
    </location>
</feature>
<dbReference type="PRINTS" id="PR00720">
    <property type="entry name" value="MAMMALPTPASE"/>
</dbReference>
<dbReference type="InterPro" id="IPR050438">
    <property type="entry name" value="LMW_PTPase"/>
</dbReference>
<comment type="catalytic activity">
    <reaction evidence="1">
        <text>a phosphate monoester + H2O = an alcohol + phosphate</text>
        <dbReference type="Rhea" id="RHEA:15017"/>
        <dbReference type="ChEBI" id="CHEBI:15377"/>
        <dbReference type="ChEBI" id="CHEBI:30879"/>
        <dbReference type="ChEBI" id="CHEBI:43474"/>
        <dbReference type="ChEBI" id="CHEBI:67140"/>
        <dbReference type="EC" id="3.1.3.2"/>
    </reaction>
</comment>